<dbReference type="SUPFAM" id="SSF46955">
    <property type="entry name" value="Putative DNA-binding domain"/>
    <property type="match status" value="1"/>
</dbReference>
<evidence type="ECO:0000259" key="2">
    <source>
        <dbReference type="PROSITE" id="PS50937"/>
    </source>
</evidence>
<organism evidence="3">
    <name type="scientific">uncultured Mycobacteriales bacterium</name>
    <dbReference type="NCBI Taxonomy" id="581187"/>
    <lineage>
        <taxon>Bacteria</taxon>
        <taxon>Bacillati</taxon>
        <taxon>Actinomycetota</taxon>
        <taxon>Actinomycetes</taxon>
        <taxon>Mycobacteriales</taxon>
        <taxon>environmental samples</taxon>
    </lineage>
</organism>
<dbReference type="GO" id="GO:0003677">
    <property type="term" value="F:DNA binding"/>
    <property type="evidence" value="ECO:0007669"/>
    <property type="project" value="UniProtKB-KW"/>
</dbReference>
<gene>
    <name evidence="3" type="ORF">AVDCRST_MAG41-807</name>
</gene>
<sequence>MDELMSSGAFTARTRLSRKALRLYDEQGLLRPAGVDPRTGYRSYAPHQVRRARLIGLLRRLDLPLGQIHVLLDLDPDTAAKALGETWRTAEDTHTERRRLVRYLQDLLTGKDHPVYDIQTRDVPEQKVLSTQRNLTAGDLPDFIDQAYSRMFAHLHAAGVPVSGAPFVVYHGEVSEDSDGPVEACLPFTGTVEPAGALGVRLEPAHTEAYTRIPKRQIQFPDILRAYDAVSDWLQHHGERLTLPPREVYFTDMTTAADNDPAADIAFPYATPTWEQD</sequence>
<dbReference type="PROSITE" id="PS50937">
    <property type="entry name" value="HTH_MERR_2"/>
    <property type="match status" value="1"/>
</dbReference>
<dbReference type="EMBL" id="CADCTP010000086">
    <property type="protein sequence ID" value="CAA9228635.1"/>
    <property type="molecule type" value="Genomic_DNA"/>
</dbReference>
<dbReference type="InterPro" id="IPR009061">
    <property type="entry name" value="DNA-bd_dom_put_sf"/>
</dbReference>
<accession>A0A6J4HMR5</accession>
<dbReference type="SUPFAM" id="SSF55136">
    <property type="entry name" value="Probable bacterial effector-binding domain"/>
    <property type="match status" value="1"/>
</dbReference>
<proteinExistence type="predicted"/>
<dbReference type="InterPro" id="IPR029442">
    <property type="entry name" value="GyrI-like"/>
</dbReference>
<dbReference type="Pfam" id="PF06445">
    <property type="entry name" value="GyrI-like"/>
    <property type="match status" value="1"/>
</dbReference>
<dbReference type="InterPro" id="IPR000551">
    <property type="entry name" value="MerR-type_HTH_dom"/>
</dbReference>
<dbReference type="Gene3D" id="3.20.80.10">
    <property type="entry name" value="Regulatory factor, effector binding domain"/>
    <property type="match status" value="1"/>
</dbReference>
<evidence type="ECO:0000313" key="3">
    <source>
        <dbReference type="EMBL" id="CAA9228635.1"/>
    </source>
</evidence>
<dbReference type="PANTHER" id="PTHR30204:SF97">
    <property type="entry name" value="MERR FAMILY REGULATORY PROTEIN"/>
    <property type="match status" value="1"/>
</dbReference>
<dbReference type="Pfam" id="PF13411">
    <property type="entry name" value="MerR_1"/>
    <property type="match status" value="1"/>
</dbReference>
<feature type="domain" description="HTH merR-type" evidence="2">
    <location>
        <begin position="13"/>
        <end position="74"/>
    </location>
</feature>
<name>A0A6J4HMR5_9ACTN</name>
<dbReference type="InterPro" id="IPR047057">
    <property type="entry name" value="MerR_fam"/>
</dbReference>
<dbReference type="GO" id="GO:0003700">
    <property type="term" value="F:DNA-binding transcription factor activity"/>
    <property type="evidence" value="ECO:0007669"/>
    <property type="project" value="InterPro"/>
</dbReference>
<dbReference type="Gene3D" id="1.10.1660.10">
    <property type="match status" value="1"/>
</dbReference>
<dbReference type="InterPro" id="IPR011256">
    <property type="entry name" value="Reg_factor_effector_dom_sf"/>
</dbReference>
<dbReference type="SMART" id="SM00422">
    <property type="entry name" value="HTH_MERR"/>
    <property type="match status" value="1"/>
</dbReference>
<reference evidence="3" key="1">
    <citation type="submission" date="2020-02" db="EMBL/GenBank/DDBJ databases">
        <authorList>
            <person name="Meier V. D."/>
        </authorList>
    </citation>
    <scope>NUCLEOTIDE SEQUENCE</scope>
    <source>
        <strain evidence="3">AVDCRST_MAG41</strain>
    </source>
</reference>
<dbReference type="PANTHER" id="PTHR30204">
    <property type="entry name" value="REDOX-CYCLING DRUG-SENSING TRANSCRIPTIONAL ACTIVATOR SOXR"/>
    <property type="match status" value="1"/>
</dbReference>
<evidence type="ECO:0000256" key="1">
    <source>
        <dbReference type="ARBA" id="ARBA00023125"/>
    </source>
</evidence>
<dbReference type="AlphaFoldDB" id="A0A6J4HMR5"/>
<keyword evidence="1" id="KW-0238">DNA-binding</keyword>
<protein>
    <submittedName>
        <fullName evidence="3">Transcriptional regulator, MerR family</fullName>
    </submittedName>
</protein>